<dbReference type="Proteomes" id="UP001107558">
    <property type="component" value="Chromosome 4"/>
</dbReference>
<evidence type="ECO:0000313" key="1">
    <source>
        <dbReference type="EMBL" id="KAG5667113.1"/>
    </source>
</evidence>
<sequence length="323" mass="34717">MTTSTNIITSKVAAAPTSTVATTTTTPAVDIPCATEANMYILEYKKINVDENNGTDILTRKMSYMDSAPSINGFLVGNSFQGNSAYLGRGWYGGQYIPGRIDITSGQAALYVSSSIEVKVTTDIEYFVIPSNCNCQWLSPSVTSNKSGLVLIPDPTYIYAVGLVSLSNAQVAISKVKTDGSFTQSYSTTGAEITSTATQVLFCSSTNSAVVKPTITYASKACAGWTMYTAYIGRAYENGYFAPGRVDVTPGSAGVYVSYYTATNSEQYITGPAEYLVITDNCVCSWISATTAAYSRPGLVRCTDISVHWFNQHFNNTNCSFSY</sequence>
<evidence type="ECO:0000313" key="2">
    <source>
        <dbReference type="Proteomes" id="UP001107558"/>
    </source>
</evidence>
<accession>A0A9J6BB56</accession>
<name>A0A9J6BB56_POLVA</name>
<proteinExistence type="predicted"/>
<gene>
    <name evidence="1" type="ORF">PVAND_015112</name>
</gene>
<dbReference type="AlphaFoldDB" id="A0A9J6BB56"/>
<protein>
    <submittedName>
        <fullName evidence="1">Uncharacterized protein</fullName>
    </submittedName>
</protein>
<comment type="caution">
    <text evidence="1">The sequence shown here is derived from an EMBL/GenBank/DDBJ whole genome shotgun (WGS) entry which is preliminary data.</text>
</comment>
<keyword evidence="2" id="KW-1185">Reference proteome</keyword>
<organism evidence="1 2">
    <name type="scientific">Polypedilum vanderplanki</name>
    <name type="common">Sleeping chironomid midge</name>
    <dbReference type="NCBI Taxonomy" id="319348"/>
    <lineage>
        <taxon>Eukaryota</taxon>
        <taxon>Metazoa</taxon>
        <taxon>Ecdysozoa</taxon>
        <taxon>Arthropoda</taxon>
        <taxon>Hexapoda</taxon>
        <taxon>Insecta</taxon>
        <taxon>Pterygota</taxon>
        <taxon>Neoptera</taxon>
        <taxon>Endopterygota</taxon>
        <taxon>Diptera</taxon>
        <taxon>Nematocera</taxon>
        <taxon>Chironomoidea</taxon>
        <taxon>Chironomidae</taxon>
        <taxon>Chironominae</taxon>
        <taxon>Polypedilum</taxon>
        <taxon>Polypedilum</taxon>
    </lineage>
</organism>
<reference evidence="1" key="1">
    <citation type="submission" date="2021-03" db="EMBL/GenBank/DDBJ databases">
        <title>Chromosome level genome of the anhydrobiotic midge Polypedilum vanderplanki.</title>
        <authorList>
            <person name="Yoshida Y."/>
            <person name="Kikawada T."/>
            <person name="Gusev O."/>
        </authorList>
    </citation>
    <scope>NUCLEOTIDE SEQUENCE</scope>
    <source>
        <strain evidence="1">NIAS01</strain>
        <tissue evidence="1">Whole body or cell culture</tissue>
    </source>
</reference>
<dbReference type="EMBL" id="JADBJN010000004">
    <property type="protein sequence ID" value="KAG5667113.1"/>
    <property type="molecule type" value="Genomic_DNA"/>
</dbReference>